<dbReference type="PANTHER" id="PTHR12363">
    <property type="entry name" value="TRANSPORTIN 3 AND IMPORTIN 13"/>
    <property type="match status" value="1"/>
</dbReference>
<comment type="caution">
    <text evidence="8">The sequence shown here is derived from an EMBL/GenBank/DDBJ whole genome shotgun (WGS) entry which is preliminary data.</text>
</comment>
<dbReference type="GO" id="GO:0006606">
    <property type="term" value="P:protein import into nucleus"/>
    <property type="evidence" value="ECO:0007669"/>
    <property type="project" value="TreeGrafter"/>
</dbReference>
<dbReference type="InterPro" id="IPR013598">
    <property type="entry name" value="Exportin-1/Importin-b-like"/>
</dbReference>
<evidence type="ECO:0000256" key="3">
    <source>
        <dbReference type="ARBA" id="ARBA00022448"/>
    </source>
</evidence>
<organism evidence="8 9">
    <name type="scientific">Thielaviopsis punctulata</name>
    <dbReference type="NCBI Taxonomy" id="72032"/>
    <lineage>
        <taxon>Eukaryota</taxon>
        <taxon>Fungi</taxon>
        <taxon>Dikarya</taxon>
        <taxon>Ascomycota</taxon>
        <taxon>Pezizomycotina</taxon>
        <taxon>Sordariomycetes</taxon>
        <taxon>Hypocreomycetidae</taxon>
        <taxon>Microascales</taxon>
        <taxon>Ceratocystidaceae</taxon>
        <taxon>Thielaviopsis</taxon>
    </lineage>
</organism>
<dbReference type="SUPFAM" id="SSF48371">
    <property type="entry name" value="ARM repeat"/>
    <property type="match status" value="1"/>
</dbReference>
<keyword evidence="3" id="KW-0813">Transport</keyword>
<evidence type="ECO:0000256" key="5">
    <source>
        <dbReference type="ARBA" id="ARBA00023242"/>
    </source>
</evidence>
<sequence>MASIATPTSIDEVEALVLALYDPASVSNVTQIQAALHQVQKSPEGWRLAHELLGRQDEKVRFFGVLTFIIKLNTESDALNPNDATELRDTLLQWLVTYSTENSSKLVLQKLSTALVTFYLRFPKSWDHAVRHVLNALSVNTASPLTAVITDIAPSLHAISVALLFSTDLAEEACKMDPNSTSNIDLFDSLQENIEDVCALILHGIRSHMENPSQNHNVAEASIHCLQAWVSLSQKFLAKATENSTSFKSLILTVIEMMTTTRIHYPAGTELLIDLLSYNVSLLTPQHFDAIYSLLFGPIGQMYYSRLLGGDFDFECLQYGLIAIALADSQVSSLITTAGPREERLLEMLSGFVTTQGYPAVEDKLFVPAMELWCNMAEALADECLSTDDPNAGLKYLAKVSQTVYSKIALPPPDELADWDSSEKDSFSSARRDVADFLEAAHSSLGDDLLSYYGRLMLEKLSLSSWKDLESVAYCLGAFTYCFSRNESTDSIILPIFSQDLFTLLHPSNTQMPARCRQTCIGLIEKFSSFFQRNVDRLPSALTVLFSVIGDSGLTAPATKSIYELCTSCKDVLMPEAPGFIAQYRTMMSGNVIDCITREKLAGAIASVIQAVQDEGTQLNYLSQMLDVIEQDVKLSLDLLSNPTLWQVLNVTGCSTRCCSNIEPSELGSHVAIRSLRCLLCVAKDIRSTVDYTNIDAPATAVSERMLVVQSRLMQTIDGVQSSFPTDSEIVDVICHILRTGISESAPGPFVFPVEQITRYLTSQSLQTPRIAALIATACSLASSLSRKQVNNSAAILTDLTNWVIGLVRQLPDIDSDTELAQNALYFAEIAVKTPENTLLLLQSQSGESLETIFGFSLKVLDGKEPLSKSATLDFWTTFLGHPIPLDLDDPYRKAMDELGPSISAALMRNVGGNASRSELDKLSSPIKKMVMTKPQAKGWLENALLDPSFPSTKVSDAEKSQFVKKLIVARGSRNTNQIIRDFWLACRGTQFAYVS</sequence>
<gene>
    <name evidence="8" type="ORF">TD95_001601</name>
</gene>
<dbReference type="EMBL" id="LAEV01000801">
    <property type="protein sequence ID" value="KKA29490.1"/>
    <property type="molecule type" value="Genomic_DNA"/>
</dbReference>
<comment type="function">
    <text evidence="6">tRNA nucleus export receptor which facilitates tRNA translocation across the nuclear pore complex. Involved in pre-tRNA splicing, probably by affecting the interaction of pre-tRNA with splicing endonuclease.</text>
</comment>
<proteinExistence type="inferred from homology"/>
<evidence type="ECO:0000259" key="7">
    <source>
        <dbReference type="Pfam" id="PF08389"/>
    </source>
</evidence>
<name>A0A0F4ZGZ3_9PEZI</name>
<dbReference type="InterPro" id="IPR016024">
    <property type="entry name" value="ARM-type_fold"/>
</dbReference>
<dbReference type="AlphaFoldDB" id="A0A0F4ZGZ3"/>
<accession>A0A0F4ZGZ3</accession>
<evidence type="ECO:0000313" key="8">
    <source>
        <dbReference type="EMBL" id="KKA29490.1"/>
    </source>
</evidence>
<dbReference type="Gene3D" id="1.25.10.10">
    <property type="entry name" value="Leucine-rich Repeat Variant"/>
    <property type="match status" value="1"/>
</dbReference>
<dbReference type="Pfam" id="PF08389">
    <property type="entry name" value="Xpo1"/>
    <property type="match status" value="1"/>
</dbReference>
<dbReference type="InterPro" id="IPR051345">
    <property type="entry name" value="Importin_beta-like_NTR"/>
</dbReference>
<keyword evidence="9" id="KW-1185">Reference proteome</keyword>
<dbReference type="Proteomes" id="UP000033483">
    <property type="component" value="Unassembled WGS sequence"/>
</dbReference>
<keyword evidence="5" id="KW-0539">Nucleus</keyword>
<dbReference type="GO" id="GO:0005737">
    <property type="term" value="C:cytoplasm"/>
    <property type="evidence" value="ECO:0007669"/>
    <property type="project" value="TreeGrafter"/>
</dbReference>
<reference evidence="8 9" key="1">
    <citation type="submission" date="2015-03" db="EMBL/GenBank/DDBJ databases">
        <authorList>
            <person name="Radwan O."/>
            <person name="Al-Naeli F.A."/>
            <person name="Rendon G.A."/>
            <person name="Fields C."/>
        </authorList>
    </citation>
    <scope>NUCLEOTIDE SEQUENCE [LARGE SCALE GENOMIC DNA]</scope>
    <source>
        <strain evidence="8">CR-DP1</strain>
    </source>
</reference>
<evidence type="ECO:0000256" key="4">
    <source>
        <dbReference type="ARBA" id="ARBA00022694"/>
    </source>
</evidence>
<dbReference type="OrthoDB" id="2016913at2759"/>
<feature type="domain" description="Exportin-1/Importin-beta-like" evidence="7">
    <location>
        <begin position="105"/>
        <end position="231"/>
    </location>
</feature>
<protein>
    <recommendedName>
        <fullName evidence="7">Exportin-1/Importin-beta-like domain-containing protein</fullName>
    </recommendedName>
</protein>
<keyword evidence="4" id="KW-0819">tRNA processing</keyword>
<dbReference type="GO" id="GO:0005634">
    <property type="term" value="C:nucleus"/>
    <property type="evidence" value="ECO:0007669"/>
    <property type="project" value="UniProtKB-SubCell"/>
</dbReference>
<evidence type="ECO:0000256" key="6">
    <source>
        <dbReference type="ARBA" id="ARBA00025147"/>
    </source>
</evidence>
<comment type="subcellular location">
    <subcellularLocation>
        <location evidence="1">Nucleus</location>
    </subcellularLocation>
</comment>
<dbReference type="GO" id="GO:0008033">
    <property type="term" value="P:tRNA processing"/>
    <property type="evidence" value="ECO:0007669"/>
    <property type="project" value="UniProtKB-KW"/>
</dbReference>
<evidence type="ECO:0000313" key="9">
    <source>
        <dbReference type="Proteomes" id="UP000033483"/>
    </source>
</evidence>
<evidence type="ECO:0000256" key="2">
    <source>
        <dbReference type="ARBA" id="ARBA00007991"/>
    </source>
</evidence>
<dbReference type="InterPro" id="IPR011989">
    <property type="entry name" value="ARM-like"/>
</dbReference>
<comment type="similarity">
    <text evidence="2">Belongs to the importin beta family.</text>
</comment>
<evidence type="ECO:0000256" key="1">
    <source>
        <dbReference type="ARBA" id="ARBA00004123"/>
    </source>
</evidence>
<dbReference type="PANTHER" id="PTHR12363:SF33">
    <property type="entry name" value="IMPORTIN-13"/>
    <property type="match status" value="1"/>
</dbReference>